<dbReference type="SUPFAM" id="SSF56112">
    <property type="entry name" value="Protein kinase-like (PK-like)"/>
    <property type="match status" value="1"/>
</dbReference>
<organism evidence="2 3">
    <name type="scientific">Aspergillus viridinutans</name>
    <dbReference type="NCBI Taxonomy" id="75553"/>
    <lineage>
        <taxon>Eukaryota</taxon>
        <taxon>Fungi</taxon>
        <taxon>Dikarya</taxon>
        <taxon>Ascomycota</taxon>
        <taxon>Pezizomycotina</taxon>
        <taxon>Eurotiomycetes</taxon>
        <taxon>Eurotiomycetidae</taxon>
        <taxon>Eurotiales</taxon>
        <taxon>Aspergillaceae</taxon>
        <taxon>Aspergillus</taxon>
        <taxon>Aspergillus subgen. Fumigati</taxon>
    </lineage>
</organism>
<dbReference type="EMBL" id="BOPL01000003">
    <property type="protein sequence ID" value="GIK01370.1"/>
    <property type="molecule type" value="Genomic_DNA"/>
</dbReference>
<proteinExistence type="predicted"/>
<protein>
    <recommendedName>
        <fullName evidence="1">Protein kinase domain-containing protein</fullName>
    </recommendedName>
</protein>
<dbReference type="PANTHER" id="PTHR48011:SF4">
    <property type="entry name" value="MITOGEN-ACTIVATED PROTEIN KINASE KINASE KINASE 19"/>
    <property type="match status" value="1"/>
</dbReference>
<dbReference type="RefSeq" id="XP_043124556.1">
    <property type="nucleotide sequence ID" value="XM_043268621.1"/>
</dbReference>
<name>A0A9P3BRB1_ASPVI</name>
<dbReference type="Gene3D" id="1.10.510.10">
    <property type="entry name" value="Transferase(Phosphotransferase) domain 1"/>
    <property type="match status" value="1"/>
</dbReference>
<dbReference type="PANTHER" id="PTHR48011">
    <property type="entry name" value="CCR4-NOT TRANSCRIPTIONAL COMPLEX SUBUNIT CAF120-RELATED"/>
    <property type="match status" value="1"/>
</dbReference>
<feature type="domain" description="Protein kinase" evidence="1">
    <location>
        <begin position="1"/>
        <end position="306"/>
    </location>
</feature>
<evidence type="ECO:0000313" key="2">
    <source>
        <dbReference type="EMBL" id="GIK01370.1"/>
    </source>
</evidence>
<evidence type="ECO:0000313" key="3">
    <source>
        <dbReference type="Proteomes" id="UP000710440"/>
    </source>
</evidence>
<dbReference type="GO" id="GO:0004672">
    <property type="term" value="F:protein kinase activity"/>
    <property type="evidence" value="ECO:0007669"/>
    <property type="project" value="InterPro"/>
</dbReference>
<gene>
    <name evidence="2" type="ORF">Aspvir_005404</name>
</gene>
<dbReference type="GeneID" id="66933386"/>
<dbReference type="AlphaFoldDB" id="A0A9P3BRB1"/>
<dbReference type="InterPro" id="IPR000719">
    <property type="entry name" value="Prot_kinase_dom"/>
</dbReference>
<dbReference type="OrthoDB" id="5979581at2759"/>
<comment type="caution">
    <text evidence="2">The sequence shown here is derived from an EMBL/GenBank/DDBJ whole genome shotgun (WGS) entry which is preliminary data.</text>
</comment>
<dbReference type="GO" id="GO:0007165">
    <property type="term" value="P:signal transduction"/>
    <property type="evidence" value="ECO:0007669"/>
    <property type="project" value="TreeGrafter"/>
</dbReference>
<sequence length="306" mass="35185">MAATIFLGQVLKGRRGLYTVTKQLQDCVWLAINEHQEKVVAKSVRHFRLQNERDILLRFQNRTPCIRPLVEEIEDSTTPPTLILRYLDDDALRASSKQRLTRPEVKYVAKKVLEALSVLHDDGFVHTGTDVDIKPSNVLVNYGHSNVRFTDVQLADFGSTVHMGSLHAQHGDPIGTPIFRSPEAHLQMQWGTATDICLLYGDGFHIFKPDVPADHDEYDVKILMKHHRCFGPFPESYEEIADQQRLAVLVWVMQNSPRETLRPFHLTTSQEICKEDKEFVLRAMKLDPRDRPSARQLLDDGWLHQF</sequence>
<reference evidence="2 3" key="1">
    <citation type="submission" date="2021-02" db="EMBL/GenBank/DDBJ databases">
        <title>Pan-genome distribution and transcriptional activeness of fungal secondary metabolism genes in Aspergillus section Fumigati.</title>
        <authorList>
            <person name="Takahashi H."/>
            <person name="Umemura M."/>
            <person name="Ninomiya A."/>
            <person name="Kusuya Y."/>
            <person name="Urayama S."/>
            <person name="Shimizu M."/>
            <person name="Watanabe A."/>
            <person name="Kamei K."/>
            <person name="Yaguchi T."/>
            <person name="Hagiwara D."/>
        </authorList>
    </citation>
    <scope>NUCLEOTIDE SEQUENCE [LARGE SCALE GENOMIC DNA]</scope>
    <source>
        <strain evidence="2 3">IFM 47045</strain>
    </source>
</reference>
<dbReference type="SMART" id="SM00220">
    <property type="entry name" value="S_TKc"/>
    <property type="match status" value="1"/>
</dbReference>
<dbReference type="Pfam" id="PF00069">
    <property type="entry name" value="Pkinase"/>
    <property type="match status" value="1"/>
</dbReference>
<evidence type="ECO:0000259" key="1">
    <source>
        <dbReference type="PROSITE" id="PS50011"/>
    </source>
</evidence>
<dbReference type="GO" id="GO:0005524">
    <property type="term" value="F:ATP binding"/>
    <property type="evidence" value="ECO:0007669"/>
    <property type="project" value="InterPro"/>
</dbReference>
<dbReference type="Proteomes" id="UP000710440">
    <property type="component" value="Unassembled WGS sequence"/>
</dbReference>
<keyword evidence="3" id="KW-1185">Reference proteome</keyword>
<dbReference type="InterPro" id="IPR052751">
    <property type="entry name" value="Plant_MAPKKK"/>
</dbReference>
<dbReference type="PROSITE" id="PS50011">
    <property type="entry name" value="PROTEIN_KINASE_DOM"/>
    <property type="match status" value="1"/>
</dbReference>
<accession>A0A9P3BRB1</accession>
<dbReference type="InterPro" id="IPR011009">
    <property type="entry name" value="Kinase-like_dom_sf"/>
</dbReference>